<dbReference type="Proteomes" id="UP000185739">
    <property type="component" value="Chromosome"/>
</dbReference>
<dbReference type="AlphaFoldDB" id="A0A1L6FB03"/>
<keyword evidence="2" id="KW-1185">Reference proteome</keyword>
<accession>A0A1L6FB03</accession>
<gene>
    <name evidence="1" type="ORF">Tchl_1233</name>
</gene>
<organism evidence="1 2">
    <name type="scientific">Thauera chlorobenzoica</name>
    <dbReference type="NCBI Taxonomy" id="96773"/>
    <lineage>
        <taxon>Bacteria</taxon>
        <taxon>Pseudomonadati</taxon>
        <taxon>Pseudomonadota</taxon>
        <taxon>Betaproteobacteria</taxon>
        <taxon>Rhodocyclales</taxon>
        <taxon>Zoogloeaceae</taxon>
        <taxon>Thauera</taxon>
    </lineage>
</organism>
<evidence type="ECO:0000313" key="1">
    <source>
        <dbReference type="EMBL" id="APR04092.1"/>
    </source>
</evidence>
<name>A0A1L6FB03_9RHOO</name>
<evidence type="ECO:0000313" key="2">
    <source>
        <dbReference type="Proteomes" id="UP000185739"/>
    </source>
</evidence>
<proteinExistence type="predicted"/>
<protein>
    <submittedName>
        <fullName evidence="1">Mobile element protein</fullName>
    </submittedName>
</protein>
<sequence length="54" mass="5863">MNTHAIRPRLSVAANVLDRRFAPDAPNRVWTGDITYIATAGLAVSGSRDRSVQP</sequence>
<dbReference type="EMBL" id="CP018839">
    <property type="protein sequence ID" value="APR04092.1"/>
    <property type="molecule type" value="Genomic_DNA"/>
</dbReference>
<dbReference type="KEGG" id="tcl:Tchl_1233"/>
<dbReference type="STRING" id="96773.Tchl_1233"/>
<reference evidence="1 2" key="1">
    <citation type="submission" date="2016-12" db="EMBL/GenBank/DDBJ databases">
        <title>Complete genome sequence of Thauera chlorobenzoica, a Betaproteobacterium degrading haloaromatics anaerobically to CO2 and halides.</title>
        <authorList>
            <person name="Goris T."/>
            <person name="Mergelsberg M."/>
            <person name="Boll M."/>
        </authorList>
    </citation>
    <scope>NUCLEOTIDE SEQUENCE [LARGE SCALE GENOMIC DNA]</scope>
    <source>
        <strain evidence="1 2">3CB1</strain>
    </source>
</reference>